<organism evidence="2 3">
    <name type="scientific">Candidatus Harrisonbacteria bacterium CG10_big_fil_rev_8_21_14_0_10_45_28</name>
    <dbReference type="NCBI Taxonomy" id="1974586"/>
    <lineage>
        <taxon>Bacteria</taxon>
        <taxon>Candidatus Harrisoniibacteriota</taxon>
    </lineage>
</organism>
<keyword evidence="1" id="KW-0472">Membrane</keyword>
<keyword evidence="1" id="KW-0812">Transmembrane</keyword>
<evidence type="ECO:0000256" key="1">
    <source>
        <dbReference type="SAM" id="Phobius"/>
    </source>
</evidence>
<evidence type="ECO:0000313" key="2">
    <source>
        <dbReference type="EMBL" id="PIR87997.1"/>
    </source>
</evidence>
<protein>
    <submittedName>
        <fullName evidence="2">Uncharacterized protein</fullName>
    </submittedName>
</protein>
<name>A0A2H0UNK1_9BACT</name>
<dbReference type="AlphaFoldDB" id="A0A2H0UNK1"/>
<reference evidence="3" key="1">
    <citation type="submission" date="2017-09" db="EMBL/GenBank/DDBJ databases">
        <title>Depth-based differentiation of microbial function through sediment-hosted aquifers and enrichment of novel symbionts in the deep terrestrial subsurface.</title>
        <authorList>
            <person name="Probst A.J."/>
            <person name="Ladd B."/>
            <person name="Jarett J.K."/>
            <person name="Geller-Mcgrath D.E."/>
            <person name="Sieber C.M.K."/>
            <person name="Emerson J.B."/>
            <person name="Anantharaman K."/>
            <person name="Thomas B.C."/>
            <person name="Malmstrom R."/>
            <person name="Stieglmeier M."/>
            <person name="Klingl A."/>
            <person name="Woyke T."/>
            <person name="Ryan C.M."/>
            <person name="Banfield J.F."/>
        </authorList>
    </citation>
    <scope>NUCLEOTIDE SEQUENCE [LARGE SCALE GENOMIC DNA]</scope>
</reference>
<dbReference type="EMBL" id="PFBC01000026">
    <property type="protein sequence ID" value="PIR87997.1"/>
    <property type="molecule type" value="Genomic_DNA"/>
</dbReference>
<feature type="transmembrane region" description="Helical" evidence="1">
    <location>
        <begin position="43"/>
        <end position="62"/>
    </location>
</feature>
<keyword evidence="1" id="KW-1133">Transmembrane helix</keyword>
<evidence type="ECO:0000313" key="3">
    <source>
        <dbReference type="Proteomes" id="UP000230903"/>
    </source>
</evidence>
<comment type="caution">
    <text evidence="2">The sequence shown here is derived from an EMBL/GenBank/DDBJ whole genome shotgun (WGS) entry which is preliminary data.</text>
</comment>
<gene>
    <name evidence="2" type="ORF">COU10_01565</name>
</gene>
<dbReference type="Proteomes" id="UP000230903">
    <property type="component" value="Unassembled WGS sequence"/>
</dbReference>
<feature type="transmembrane region" description="Helical" evidence="1">
    <location>
        <begin position="12"/>
        <end position="31"/>
    </location>
</feature>
<sequence>MESRYRALQVILRILTLFGVLTIGFGLYLWFNSAQSLSIEGVFLVIVGSLLILLLFVLSPVIDPASVRGQKRETWLQENSIKKFSNNKGATLIAHVFQKYIRHYPEAMKKYPERIPSTVEFAKAEDNIYNIIYKGTEYIFRFQDLGPAIKPNEQPDLLTPPKRARLEVFKNGRKRLDMTLTETIDSHYLPHWHPETIKYLDYGNGTWVRDMRHLIKDAHKTARYYIWNS</sequence>
<accession>A0A2H0UNK1</accession>
<proteinExistence type="predicted"/>